<protein>
    <submittedName>
        <fullName evidence="2">Uncharacterized protein</fullName>
    </submittedName>
</protein>
<dbReference type="RefSeq" id="WP_188788722.1">
    <property type="nucleotide sequence ID" value="NZ_BMOC01000034.1"/>
</dbReference>
<proteinExistence type="predicted"/>
<reference evidence="2" key="1">
    <citation type="journal article" date="2014" name="Int. J. Syst. Evol. Microbiol.">
        <title>Complete genome sequence of Corynebacterium casei LMG S-19264T (=DSM 44701T), isolated from a smear-ripened cheese.</title>
        <authorList>
            <consortium name="US DOE Joint Genome Institute (JGI-PGF)"/>
            <person name="Walter F."/>
            <person name="Albersmeier A."/>
            <person name="Kalinowski J."/>
            <person name="Ruckert C."/>
        </authorList>
    </citation>
    <scope>NUCLEOTIDE SEQUENCE</scope>
    <source>
        <strain evidence="2">JCM 14359</strain>
    </source>
</reference>
<keyword evidence="3" id="KW-1185">Reference proteome</keyword>
<dbReference type="OrthoDB" id="36308at2157"/>
<dbReference type="Gene3D" id="1.20.5.1300">
    <property type="match status" value="1"/>
</dbReference>
<sequence length="114" mass="12752">MEQRTLASLDATGREAVLNRDAGIDEVRQDVADIVETVRAEGDEALRSRTVQRLDEAGLASISDTVVPLAELEGLDTVGYSRVTYFDTPGCRKSSRNYSRQYESHAESVRRRFE</sequence>
<dbReference type="Proteomes" id="UP000653099">
    <property type="component" value="Unassembled WGS sequence"/>
</dbReference>
<feature type="region of interest" description="Disordered" evidence="1">
    <location>
        <begin position="94"/>
        <end position="114"/>
    </location>
</feature>
<dbReference type="EMBL" id="BMOC01000034">
    <property type="protein sequence ID" value="GGJ17395.1"/>
    <property type="molecule type" value="Genomic_DNA"/>
</dbReference>
<evidence type="ECO:0000313" key="2">
    <source>
        <dbReference type="EMBL" id="GGJ17395.1"/>
    </source>
</evidence>
<evidence type="ECO:0000313" key="3">
    <source>
        <dbReference type="Proteomes" id="UP000653099"/>
    </source>
</evidence>
<comment type="caution">
    <text evidence="2">The sequence shown here is derived from an EMBL/GenBank/DDBJ whole genome shotgun (WGS) entry which is preliminary data.</text>
</comment>
<feature type="compositionally biased region" description="Basic and acidic residues" evidence="1">
    <location>
        <begin position="102"/>
        <end position="114"/>
    </location>
</feature>
<name>A0A830EJU9_9EURY</name>
<gene>
    <name evidence="2" type="ORF">GCM10008995_28990</name>
</gene>
<organism evidence="2 3">
    <name type="scientific">Halobellus salinus</name>
    <dbReference type="NCBI Taxonomy" id="931585"/>
    <lineage>
        <taxon>Archaea</taxon>
        <taxon>Methanobacteriati</taxon>
        <taxon>Methanobacteriota</taxon>
        <taxon>Stenosarchaea group</taxon>
        <taxon>Halobacteria</taxon>
        <taxon>Halobacteriales</taxon>
        <taxon>Haloferacaceae</taxon>
        <taxon>Halobellus</taxon>
    </lineage>
</organism>
<evidence type="ECO:0000256" key="1">
    <source>
        <dbReference type="SAM" id="MobiDB-lite"/>
    </source>
</evidence>
<accession>A0A830EJU9</accession>
<reference evidence="2" key="2">
    <citation type="submission" date="2020-09" db="EMBL/GenBank/DDBJ databases">
        <authorList>
            <person name="Sun Q."/>
            <person name="Ohkuma M."/>
        </authorList>
    </citation>
    <scope>NUCLEOTIDE SEQUENCE</scope>
    <source>
        <strain evidence="2">JCM 14359</strain>
    </source>
</reference>
<dbReference type="AlphaFoldDB" id="A0A830EJU9"/>